<dbReference type="RefSeq" id="WP_151862230.1">
    <property type="nucleotide sequence ID" value="NZ_WBZC01000068.1"/>
</dbReference>
<keyword evidence="3" id="KW-1185">Reference proteome</keyword>
<dbReference type="OrthoDB" id="2680433at2"/>
<dbReference type="EMBL" id="WBZC01000068">
    <property type="protein sequence ID" value="KAB3530334.1"/>
    <property type="molecule type" value="Genomic_DNA"/>
</dbReference>
<keyword evidence="1" id="KW-0812">Transmembrane</keyword>
<dbReference type="AlphaFoldDB" id="A0A6I0F1N9"/>
<reference evidence="2 3" key="1">
    <citation type="submission" date="2019-10" db="EMBL/GenBank/DDBJ databases">
        <title>Alkaliphilus serpentinus sp. nov. and Alkaliphilus pronyensis sp. nov., two novel anaerobic alkaliphilic species isolated from the serpentinized-hosted hydrothermal field of the Prony Bay (New Caledonia).</title>
        <authorList>
            <person name="Postec A."/>
        </authorList>
    </citation>
    <scope>NUCLEOTIDE SEQUENCE [LARGE SCALE GENOMIC DNA]</scope>
    <source>
        <strain evidence="2 3">LacV</strain>
    </source>
</reference>
<proteinExistence type="predicted"/>
<feature type="transmembrane region" description="Helical" evidence="1">
    <location>
        <begin position="6"/>
        <end position="27"/>
    </location>
</feature>
<keyword evidence="1" id="KW-1133">Transmembrane helix</keyword>
<organism evidence="2 3">
    <name type="scientific">Alkaliphilus pronyensis</name>
    <dbReference type="NCBI Taxonomy" id="1482732"/>
    <lineage>
        <taxon>Bacteria</taxon>
        <taxon>Bacillati</taxon>
        <taxon>Bacillota</taxon>
        <taxon>Clostridia</taxon>
        <taxon>Peptostreptococcales</taxon>
        <taxon>Natronincolaceae</taxon>
        <taxon>Alkaliphilus</taxon>
    </lineage>
</organism>
<evidence type="ECO:0000256" key="1">
    <source>
        <dbReference type="SAM" id="Phobius"/>
    </source>
</evidence>
<comment type="caution">
    <text evidence="2">The sequence shown here is derived from an EMBL/GenBank/DDBJ whole genome shotgun (WGS) entry which is preliminary data.</text>
</comment>
<evidence type="ECO:0008006" key="4">
    <source>
        <dbReference type="Google" id="ProtNLM"/>
    </source>
</evidence>
<name>A0A6I0F1N9_9FIRM</name>
<sequence length="77" mass="9046">MEAEILKLASTQGLWAALSVLLIIYILKAQEKRDFKQEQREEKYQEIICSLTDRLSLIEDVNRKVEVVEKHMLSKKL</sequence>
<accession>A0A6I0F1N9</accession>
<dbReference type="Pfam" id="PF10960">
    <property type="entry name" value="Holin_BhlA"/>
    <property type="match status" value="1"/>
</dbReference>
<evidence type="ECO:0000313" key="3">
    <source>
        <dbReference type="Proteomes" id="UP000432715"/>
    </source>
</evidence>
<keyword evidence="1" id="KW-0472">Membrane</keyword>
<dbReference type="InterPro" id="IPR024405">
    <property type="entry name" value="Phage_BhlA/UviB"/>
</dbReference>
<dbReference type="Proteomes" id="UP000432715">
    <property type="component" value="Unassembled WGS sequence"/>
</dbReference>
<protein>
    <recommendedName>
        <fullName evidence="4">UviB-like protein</fullName>
    </recommendedName>
</protein>
<gene>
    <name evidence="2" type="ORF">F8154_13940</name>
</gene>
<evidence type="ECO:0000313" key="2">
    <source>
        <dbReference type="EMBL" id="KAB3530334.1"/>
    </source>
</evidence>